<proteinExistence type="predicted"/>
<reference evidence="2 3" key="1">
    <citation type="submission" date="2018-10" db="EMBL/GenBank/DDBJ databases">
        <title>Phylogenomics of Brevibacillus.</title>
        <authorList>
            <person name="Dunlap C."/>
        </authorList>
    </citation>
    <scope>NUCLEOTIDE SEQUENCE [LARGE SCALE GENOMIC DNA]</scope>
    <source>
        <strain evidence="2 3">JCM 15716</strain>
    </source>
</reference>
<sequence>MLQTSQLLQSFVGRASVQSATPVEFIPGQVFRGTVQKLFPDNLALVQIGGMPVMAKLEASLEAGQKAWLQVQPTSGMVTLKVLTDTDRPQQAQAPTIDGLMKSLGIPESKDSQGIVQALVKENAPITKEIVNSFETIAKALSPSASTTEAFVLAMKRGLPLTKDVVGAVKAFLSPTQTIGTALQAVSHELDRFLASTTAEIDGFSKGATEQASGAKSVIQQSAVTPDTTTALKQTALQLKERLAVLGNLIESITTGEGGQPQQKGTERMDVRAGQPTELPVSVPKEGSKPNELNSLQQIQAKGGADSGVSPSTVSQPQLTQKGLQVQAGSFVGSIGQPDAQTAEAHVQSHQTLDDTRTFSGQVDGSSQETINPLKELFRQLGITHERHLLQQSVTGKIDPQQADTLDNIKSLAMQIAQSPAAHQSPGLKEAADSLLAQVTGQQLMLVQPPNQALAQIVMQIPMRTDQGEQNAFIQIESKKKDGGQLDSDNCRLLFNLDMEQLGITMVDVSIVNRIIGIQVFNNMQWIEPLLSAGKGALSAELRDLGYQLSNLRALPIPEGSKSTSTVEVKSGRASMLNEYKGMDIRV</sequence>
<keyword evidence="3" id="KW-1185">Reference proteome</keyword>
<accession>A0A3M8DWK5</accession>
<name>A0A3M8DWK5_9BACL</name>
<feature type="region of interest" description="Disordered" evidence="1">
    <location>
        <begin position="254"/>
        <end position="291"/>
    </location>
</feature>
<evidence type="ECO:0000313" key="3">
    <source>
        <dbReference type="Proteomes" id="UP000271031"/>
    </source>
</evidence>
<dbReference type="OrthoDB" id="2351076at2"/>
<organism evidence="2 3">
    <name type="scientific">Brevibacillus fluminis</name>
    <dbReference type="NCBI Taxonomy" id="511487"/>
    <lineage>
        <taxon>Bacteria</taxon>
        <taxon>Bacillati</taxon>
        <taxon>Bacillota</taxon>
        <taxon>Bacilli</taxon>
        <taxon>Bacillales</taxon>
        <taxon>Paenibacillaceae</taxon>
        <taxon>Brevibacillus</taxon>
    </lineage>
</organism>
<dbReference type="EMBL" id="RHHQ01000004">
    <property type="protein sequence ID" value="RNB91905.1"/>
    <property type="molecule type" value="Genomic_DNA"/>
</dbReference>
<feature type="region of interest" description="Disordered" evidence="1">
    <location>
        <begin position="335"/>
        <end position="368"/>
    </location>
</feature>
<feature type="compositionally biased region" description="Polar residues" evidence="1">
    <location>
        <begin position="358"/>
        <end position="368"/>
    </location>
</feature>
<dbReference type="AlphaFoldDB" id="A0A3M8DWK5"/>
<feature type="compositionally biased region" description="Polar residues" evidence="1">
    <location>
        <begin position="254"/>
        <end position="264"/>
    </location>
</feature>
<comment type="caution">
    <text evidence="2">The sequence shown here is derived from an EMBL/GenBank/DDBJ whole genome shotgun (WGS) entry which is preliminary data.</text>
</comment>
<dbReference type="Proteomes" id="UP000271031">
    <property type="component" value="Unassembled WGS sequence"/>
</dbReference>
<gene>
    <name evidence="2" type="ORF">EDM56_03910</name>
</gene>
<evidence type="ECO:0000256" key="1">
    <source>
        <dbReference type="SAM" id="MobiDB-lite"/>
    </source>
</evidence>
<evidence type="ECO:0008006" key="4">
    <source>
        <dbReference type="Google" id="ProtNLM"/>
    </source>
</evidence>
<dbReference type="RefSeq" id="WP_122916567.1">
    <property type="nucleotide sequence ID" value="NZ_RHHQ01000004.1"/>
</dbReference>
<feature type="region of interest" description="Disordered" evidence="1">
    <location>
        <begin position="301"/>
        <end position="320"/>
    </location>
</feature>
<feature type="compositionally biased region" description="Polar residues" evidence="1">
    <location>
        <begin position="309"/>
        <end position="320"/>
    </location>
</feature>
<evidence type="ECO:0000313" key="2">
    <source>
        <dbReference type="EMBL" id="RNB91905.1"/>
    </source>
</evidence>
<protein>
    <recommendedName>
        <fullName evidence="4">Flagellar hook-length control protein FliK</fullName>
    </recommendedName>
</protein>